<comment type="caution">
    <text evidence="1">The sequence shown here is derived from an EMBL/GenBank/DDBJ whole genome shotgun (WGS) entry which is preliminary data.</text>
</comment>
<feature type="non-terminal residue" evidence="1">
    <location>
        <position position="1"/>
    </location>
</feature>
<evidence type="ECO:0000313" key="1">
    <source>
        <dbReference type="EMBL" id="KKM96230.1"/>
    </source>
</evidence>
<dbReference type="AlphaFoldDB" id="A0A0F9P599"/>
<protein>
    <submittedName>
        <fullName evidence="1">Uncharacterized protein</fullName>
    </submittedName>
</protein>
<dbReference type="EMBL" id="LAZR01005907">
    <property type="protein sequence ID" value="KKM96230.1"/>
    <property type="molecule type" value="Genomic_DNA"/>
</dbReference>
<reference evidence="1" key="1">
    <citation type="journal article" date="2015" name="Nature">
        <title>Complex archaea that bridge the gap between prokaryotes and eukaryotes.</title>
        <authorList>
            <person name="Spang A."/>
            <person name="Saw J.H."/>
            <person name="Jorgensen S.L."/>
            <person name="Zaremba-Niedzwiedzka K."/>
            <person name="Martijn J."/>
            <person name="Lind A.E."/>
            <person name="van Eijk R."/>
            <person name="Schleper C."/>
            <person name="Guy L."/>
            <person name="Ettema T.J."/>
        </authorList>
    </citation>
    <scope>NUCLEOTIDE SEQUENCE</scope>
</reference>
<organism evidence="1">
    <name type="scientific">marine sediment metagenome</name>
    <dbReference type="NCBI Taxonomy" id="412755"/>
    <lineage>
        <taxon>unclassified sequences</taxon>
        <taxon>metagenomes</taxon>
        <taxon>ecological metagenomes</taxon>
    </lineage>
</organism>
<gene>
    <name evidence="1" type="ORF">LCGC14_1180160</name>
</gene>
<name>A0A0F9P599_9ZZZZ</name>
<sequence length="39" mass="4113">EMRLAVSLLVLLVLFVLVVALAVWGVADIAASDSITRGM</sequence>
<proteinExistence type="predicted"/>
<accession>A0A0F9P599</accession>